<dbReference type="AlphaFoldDB" id="A0A1Z4BV59"/>
<evidence type="ECO:0000313" key="4">
    <source>
        <dbReference type="Proteomes" id="UP000237423"/>
    </source>
</evidence>
<dbReference type="OrthoDB" id="5569116at2"/>
<dbReference type="KEGG" id="mpsy:CEK71_03380"/>
<gene>
    <name evidence="2" type="ORF">AADEFJLK_03686</name>
    <name evidence="1" type="ORF">CEK71_03380</name>
</gene>
<reference evidence="1 3" key="1">
    <citation type="submission" date="2017-06" db="EMBL/GenBank/DDBJ databases">
        <title>Genome Sequencing of the methanotroph Methylovulum psychrotolerants str. HV10-M2 isolated from a high-altitude environment.</title>
        <authorList>
            <person name="Mateos-Rivera A."/>
        </authorList>
    </citation>
    <scope>NUCLEOTIDE SEQUENCE [LARGE SCALE GENOMIC DNA]</scope>
    <source>
        <strain evidence="1 3">HV10_M2</strain>
    </source>
</reference>
<organism evidence="1 3">
    <name type="scientific">Methylovulum psychrotolerans</name>
    <dbReference type="NCBI Taxonomy" id="1704499"/>
    <lineage>
        <taxon>Bacteria</taxon>
        <taxon>Pseudomonadati</taxon>
        <taxon>Pseudomonadota</taxon>
        <taxon>Gammaproteobacteria</taxon>
        <taxon>Methylococcales</taxon>
        <taxon>Methylococcaceae</taxon>
        <taxon>Methylovulum</taxon>
    </lineage>
</organism>
<evidence type="ECO:0000313" key="3">
    <source>
        <dbReference type="Proteomes" id="UP000197019"/>
    </source>
</evidence>
<dbReference type="EMBL" id="PGFZ01000010">
    <property type="protein sequence ID" value="POZ50490.1"/>
    <property type="molecule type" value="Genomic_DNA"/>
</dbReference>
<reference evidence="2 4" key="2">
    <citation type="submission" date="2017-11" db="EMBL/GenBank/DDBJ databases">
        <title>Draft Genome Sequence of Methylobacter psychrotolerans Sph1T, an Obligate Methanotroph from Low-Temperature Environments.</title>
        <authorList>
            <person name="Oshkin I.Y."/>
            <person name="Miroshnikov K."/>
            <person name="Belova S.E."/>
            <person name="Korzhenkov A."/>
            <person name="Toshchakov S.V."/>
            <person name="Dedysh S.N."/>
        </authorList>
    </citation>
    <scope>NUCLEOTIDE SEQUENCE [LARGE SCALE GENOMIC DNA]</scope>
    <source>
        <strain evidence="2 4">Sph1</strain>
    </source>
</reference>
<sequence>MNHPHPPDHPQLPGSCLLNELKQIISLRLVDSDRAAVQAIAARLFVRESDIYRFAINYLLNRFSCLFDDTYTGSDLLPAMLEIRAEINHTLGLKRHQLEKIINGNNINPDKYVAMCDIELLLMPQHLLRQRLLKLDENPRNQGDVETWLKDYLTDKYHLLAVEKKTVFDDFIVPRKKAPKLDT</sequence>
<keyword evidence="3" id="KW-1185">Reference proteome</keyword>
<evidence type="ECO:0000313" key="1">
    <source>
        <dbReference type="EMBL" id="ASF45181.1"/>
    </source>
</evidence>
<dbReference type="Proteomes" id="UP000197019">
    <property type="component" value="Chromosome"/>
</dbReference>
<dbReference type="Proteomes" id="UP000237423">
    <property type="component" value="Unassembled WGS sequence"/>
</dbReference>
<proteinExistence type="predicted"/>
<protein>
    <submittedName>
        <fullName evidence="1">Uncharacterized protein</fullName>
    </submittedName>
</protein>
<dbReference type="EMBL" id="CP022129">
    <property type="protein sequence ID" value="ASF45181.1"/>
    <property type="molecule type" value="Genomic_DNA"/>
</dbReference>
<name>A0A1Z4BV59_9GAMM</name>
<accession>A0A1Z4BV59</accession>
<evidence type="ECO:0000313" key="2">
    <source>
        <dbReference type="EMBL" id="POZ50490.1"/>
    </source>
</evidence>